<dbReference type="RefSeq" id="WP_075129423.1">
    <property type="nucleotide sequence ID" value="NZ_MSIE01000074.1"/>
</dbReference>
<dbReference type="GO" id="GO:0046872">
    <property type="term" value="F:metal ion binding"/>
    <property type="evidence" value="ECO:0007669"/>
    <property type="project" value="UniProtKB-KW"/>
</dbReference>
<evidence type="ECO:0000256" key="1">
    <source>
        <dbReference type="ARBA" id="ARBA00001913"/>
    </source>
</evidence>
<dbReference type="SUPFAM" id="SSF56529">
    <property type="entry name" value="FAH"/>
    <property type="match status" value="1"/>
</dbReference>
<evidence type="ECO:0000256" key="9">
    <source>
        <dbReference type="ARBA" id="ARBA00022878"/>
    </source>
</evidence>
<evidence type="ECO:0000256" key="7">
    <source>
        <dbReference type="ARBA" id="ARBA00022837"/>
    </source>
</evidence>
<feature type="binding site" evidence="12">
    <location>
        <position position="128"/>
    </location>
    <ligand>
        <name>substrate</name>
    </ligand>
</feature>
<dbReference type="InterPro" id="IPR005959">
    <property type="entry name" value="Fumarylacetoacetase"/>
</dbReference>
<evidence type="ECO:0000256" key="4">
    <source>
        <dbReference type="ARBA" id="ARBA00012094"/>
    </source>
</evidence>
<keyword evidence="8 13" id="KW-0460">Magnesium</keyword>
<dbReference type="InterPro" id="IPR011234">
    <property type="entry name" value="Fumarylacetoacetase-like_C"/>
</dbReference>
<dbReference type="InterPro" id="IPR036663">
    <property type="entry name" value="Fumarylacetoacetase_C_sf"/>
</dbReference>
<sequence>MVTNRVDSGEAARWVRDEAFARDQPFGPQTLPYGVVDPGDGPRVAVRLGDHALSLRSLAGELGPLADLVSGTSLDPLLAATRAEWSALRARLTELVTGASRPPGAELLPLADVRALLPFTVGDYVDFYSSRYHAENVGRIMRPDSEPLLPNWTHLPIGYHGRSSTVVVSGTEVVRPHGQRRGTPMPKFGPSGRLDIEAEVGFVCGGPLARRVPTSAAAEHVFGVVLVNDWSARDIQGWEYQPLGPFLGKSFATSVSAWVTPLDALAVARVPVPDIGHPRLPYLVEDSPWGLDLRLRVEWNGSVVSNPQFADMSYSFAQQLAHMTVNGAVVRPGDLFASGTVSGPLPEQRGCFLELSWGGRDEITLADGSTRTFLEDGDSVVVTATAPGEDGSVVGIAEVAGTVLPAPPTPWD</sequence>
<dbReference type="PANTHER" id="PTHR43069">
    <property type="entry name" value="FUMARYLACETOACETASE"/>
    <property type="match status" value="1"/>
</dbReference>
<feature type="binding site" evidence="13">
    <location>
        <position position="249"/>
    </location>
    <ligand>
        <name>Mg(2+)</name>
        <dbReference type="ChEBI" id="CHEBI:18420"/>
    </ligand>
</feature>
<dbReference type="OrthoDB" id="3766879at2"/>
<evidence type="ECO:0000259" key="14">
    <source>
        <dbReference type="Pfam" id="PF01557"/>
    </source>
</evidence>
<feature type="binding site" evidence="13">
    <location>
        <position position="197"/>
    </location>
    <ligand>
        <name>Ca(2+)</name>
        <dbReference type="ChEBI" id="CHEBI:29108"/>
    </ligand>
</feature>
<proteinExistence type="predicted"/>
<evidence type="ECO:0000313" key="17">
    <source>
        <dbReference type="Proteomes" id="UP000185596"/>
    </source>
</evidence>
<dbReference type="Pfam" id="PF09298">
    <property type="entry name" value="FAA_hydrolase_N"/>
    <property type="match status" value="1"/>
</dbReference>
<evidence type="ECO:0000256" key="12">
    <source>
        <dbReference type="PIRSR" id="PIRSR605959-2"/>
    </source>
</evidence>
<accession>A0A1Q8C8S0</accession>
<feature type="binding site" evidence="13">
    <location>
        <position position="229"/>
    </location>
    <ligand>
        <name>Mg(2+)</name>
        <dbReference type="ChEBI" id="CHEBI:18420"/>
    </ligand>
</feature>
<dbReference type="GO" id="GO:0006572">
    <property type="term" value="P:L-tyrosine catabolic process"/>
    <property type="evidence" value="ECO:0007669"/>
    <property type="project" value="UniProtKB-KW"/>
</dbReference>
<feature type="binding site" evidence="13">
    <location>
        <position position="229"/>
    </location>
    <ligand>
        <name>Ca(2+)</name>
        <dbReference type="ChEBI" id="CHEBI:29108"/>
    </ligand>
</feature>
<keyword evidence="7 13" id="KW-0106">Calcium</keyword>
<feature type="binding site" evidence="12">
    <location>
        <position position="236"/>
    </location>
    <ligand>
        <name>substrate</name>
    </ligand>
</feature>
<evidence type="ECO:0000256" key="13">
    <source>
        <dbReference type="PIRSR" id="PIRSR605959-3"/>
    </source>
</evidence>
<dbReference type="InterPro" id="IPR015377">
    <property type="entry name" value="Fumarylacetoacetase_N"/>
</dbReference>
<comment type="pathway">
    <text evidence="3">Amino-acid degradation; L-phenylalanine degradation; acetoacetate and fumarate from L-phenylalanine: step 6/6.</text>
</comment>
<dbReference type="UniPathway" id="UPA00139">
    <property type="reaction ID" value="UER00341"/>
</dbReference>
<feature type="binding site" evidence="13">
    <location>
        <position position="199"/>
    </location>
    <ligand>
        <name>Ca(2+)</name>
        <dbReference type="ChEBI" id="CHEBI:29108"/>
    </ligand>
</feature>
<name>A0A1Q8C8S0_9PSEU</name>
<evidence type="ECO:0000256" key="11">
    <source>
        <dbReference type="PIRSR" id="PIRSR605959-1"/>
    </source>
</evidence>
<keyword evidence="9" id="KW-0828">Tyrosine catabolism</keyword>
<evidence type="ECO:0000256" key="3">
    <source>
        <dbReference type="ARBA" id="ARBA00004782"/>
    </source>
</evidence>
<dbReference type="Pfam" id="PF01557">
    <property type="entry name" value="FAA_hydrolase"/>
    <property type="match status" value="1"/>
</dbReference>
<keyword evidence="5 13" id="KW-0479">Metal-binding</keyword>
<evidence type="ECO:0000256" key="5">
    <source>
        <dbReference type="ARBA" id="ARBA00022723"/>
    </source>
</evidence>
<dbReference type="STRING" id="1912961.BU204_31430"/>
<dbReference type="SUPFAM" id="SSF63433">
    <property type="entry name" value="Fumarylacetoacetate hydrolase, FAH, N-terminal domain"/>
    <property type="match status" value="1"/>
</dbReference>
<protein>
    <recommendedName>
        <fullName evidence="4">fumarylacetoacetase</fullName>
        <ecNumber evidence="4">3.7.1.2</ecNumber>
    </recommendedName>
</protein>
<gene>
    <name evidence="16" type="ORF">BU204_31430</name>
</gene>
<evidence type="ECO:0000313" key="16">
    <source>
        <dbReference type="EMBL" id="OLF10746.1"/>
    </source>
</evidence>
<dbReference type="NCBIfam" id="TIGR01266">
    <property type="entry name" value="fum_ac_acetase"/>
    <property type="match status" value="1"/>
</dbReference>
<dbReference type="EC" id="3.7.1.2" evidence="4"/>
<keyword evidence="10" id="KW-0585">Phenylalanine catabolism</keyword>
<dbReference type="Gene3D" id="3.90.850.10">
    <property type="entry name" value="Fumarylacetoacetase-like, C-terminal domain"/>
    <property type="match status" value="1"/>
</dbReference>
<dbReference type="GO" id="GO:0004334">
    <property type="term" value="F:fumarylacetoacetase activity"/>
    <property type="evidence" value="ECO:0007669"/>
    <property type="project" value="UniProtKB-EC"/>
</dbReference>
<reference evidence="16 17" key="1">
    <citation type="submission" date="2016-12" db="EMBL/GenBank/DDBJ databases">
        <title>The draft genome sequence of Actinophytocola sp. 11-183.</title>
        <authorList>
            <person name="Wang W."/>
            <person name="Yuan L."/>
        </authorList>
    </citation>
    <scope>NUCLEOTIDE SEQUENCE [LARGE SCALE GENOMIC DNA]</scope>
    <source>
        <strain evidence="16 17">11-183</strain>
    </source>
</reference>
<dbReference type="InterPro" id="IPR036462">
    <property type="entry name" value="Fumarylacetoacetase_N_sf"/>
</dbReference>
<feature type="active site" description="Proton acceptor" evidence="11">
    <location>
        <position position="133"/>
    </location>
</feature>
<dbReference type="AlphaFoldDB" id="A0A1Q8C8S0"/>
<comment type="cofactor">
    <cofactor evidence="1 13">
        <name>Ca(2+)</name>
        <dbReference type="ChEBI" id="CHEBI:29108"/>
    </cofactor>
</comment>
<feature type="domain" description="Fumarylacetoacetase-like C-terminal" evidence="14">
    <location>
        <begin position="126"/>
        <end position="386"/>
    </location>
</feature>
<evidence type="ECO:0000256" key="10">
    <source>
        <dbReference type="ARBA" id="ARBA00023232"/>
    </source>
</evidence>
<evidence type="ECO:0000256" key="6">
    <source>
        <dbReference type="ARBA" id="ARBA00022801"/>
    </source>
</evidence>
<evidence type="ECO:0000259" key="15">
    <source>
        <dbReference type="Pfam" id="PF09298"/>
    </source>
</evidence>
<feature type="binding site" evidence="12">
    <location>
        <position position="240"/>
    </location>
    <ligand>
        <name>substrate</name>
    </ligand>
</feature>
<evidence type="ECO:0000256" key="8">
    <source>
        <dbReference type="ARBA" id="ARBA00022842"/>
    </source>
</evidence>
<dbReference type="GO" id="GO:1902000">
    <property type="term" value="P:homogentisate catabolic process"/>
    <property type="evidence" value="ECO:0007669"/>
    <property type="project" value="TreeGrafter"/>
</dbReference>
<feature type="binding site" evidence="13">
    <location>
        <position position="253"/>
    </location>
    <ligand>
        <name>Mg(2+)</name>
        <dbReference type="ChEBI" id="CHEBI:18420"/>
    </ligand>
</feature>
<feature type="binding site" evidence="12">
    <location>
        <position position="340"/>
    </location>
    <ligand>
        <name>substrate</name>
    </ligand>
</feature>
<keyword evidence="6" id="KW-0378">Hydrolase</keyword>
<feature type="domain" description="Fumarylacetoacetase N-terminal" evidence="15">
    <location>
        <begin position="29"/>
        <end position="118"/>
    </location>
</feature>
<dbReference type="EMBL" id="MSIE01000074">
    <property type="protein sequence ID" value="OLF10746.1"/>
    <property type="molecule type" value="Genomic_DNA"/>
</dbReference>
<feature type="binding site" evidence="13">
    <location>
        <position position="126"/>
    </location>
    <ligand>
        <name>Ca(2+)</name>
        <dbReference type="ChEBI" id="CHEBI:29108"/>
    </ligand>
</feature>
<comment type="cofactor">
    <cofactor evidence="2 13">
        <name>Mg(2+)</name>
        <dbReference type="ChEBI" id="CHEBI:18420"/>
    </cofactor>
</comment>
<dbReference type="PANTHER" id="PTHR43069:SF2">
    <property type="entry name" value="FUMARYLACETOACETASE"/>
    <property type="match status" value="1"/>
</dbReference>
<dbReference type="Proteomes" id="UP000185596">
    <property type="component" value="Unassembled WGS sequence"/>
</dbReference>
<comment type="caution">
    <text evidence="16">The sequence shown here is derived from an EMBL/GenBank/DDBJ whole genome shotgun (WGS) entry which is preliminary data.</text>
</comment>
<organism evidence="16 17">
    <name type="scientific">Actinophytocola xanthii</name>
    <dbReference type="NCBI Taxonomy" id="1912961"/>
    <lineage>
        <taxon>Bacteria</taxon>
        <taxon>Bacillati</taxon>
        <taxon>Actinomycetota</taxon>
        <taxon>Actinomycetes</taxon>
        <taxon>Pseudonocardiales</taxon>
        <taxon>Pseudonocardiaceae</taxon>
    </lineage>
</organism>
<evidence type="ECO:0000256" key="2">
    <source>
        <dbReference type="ARBA" id="ARBA00001946"/>
    </source>
</evidence>
<feature type="binding site" evidence="12">
    <location>
        <position position="142"/>
    </location>
    <ligand>
        <name>substrate</name>
    </ligand>
</feature>
<keyword evidence="17" id="KW-1185">Reference proteome</keyword>
<dbReference type="GO" id="GO:0006559">
    <property type="term" value="P:L-phenylalanine catabolic process"/>
    <property type="evidence" value="ECO:0007669"/>
    <property type="project" value="UniProtKB-UniPathway"/>
</dbReference>
<dbReference type="Gene3D" id="2.30.30.230">
    <property type="entry name" value="Fumarylacetoacetase, N-terminal domain"/>
    <property type="match status" value="1"/>
</dbReference>